<gene>
    <name evidence="1" type="ORF">CEXT_103541</name>
</gene>
<dbReference type="EMBL" id="BPLR01007142">
    <property type="protein sequence ID" value="GIY14780.1"/>
    <property type="molecule type" value="Genomic_DNA"/>
</dbReference>
<dbReference type="Proteomes" id="UP001054945">
    <property type="component" value="Unassembled WGS sequence"/>
</dbReference>
<proteinExistence type="predicted"/>
<dbReference type="AlphaFoldDB" id="A0AAV4R3B6"/>
<organism evidence="1 2">
    <name type="scientific">Caerostris extrusa</name>
    <name type="common">Bark spider</name>
    <name type="synonym">Caerostris bankana</name>
    <dbReference type="NCBI Taxonomy" id="172846"/>
    <lineage>
        <taxon>Eukaryota</taxon>
        <taxon>Metazoa</taxon>
        <taxon>Ecdysozoa</taxon>
        <taxon>Arthropoda</taxon>
        <taxon>Chelicerata</taxon>
        <taxon>Arachnida</taxon>
        <taxon>Araneae</taxon>
        <taxon>Araneomorphae</taxon>
        <taxon>Entelegynae</taxon>
        <taxon>Araneoidea</taxon>
        <taxon>Araneidae</taxon>
        <taxon>Caerostris</taxon>
    </lineage>
</organism>
<name>A0AAV4R3B6_CAEEX</name>
<evidence type="ECO:0000313" key="2">
    <source>
        <dbReference type="Proteomes" id="UP001054945"/>
    </source>
</evidence>
<sequence length="77" mass="8626">MIQALAGNRGRDALMELPEFSGVKNRKNVNPYFLPLKRTGGTVFYNFILMNGKIGYNDSSSGRYSIVCDGFHADDYL</sequence>
<comment type="caution">
    <text evidence="1">The sequence shown here is derived from an EMBL/GenBank/DDBJ whole genome shotgun (WGS) entry which is preliminary data.</text>
</comment>
<keyword evidence="2" id="KW-1185">Reference proteome</keyword>
<reference evidence="1 2" key="1">
    <citation type="submission" date="2021-06" db="EMBL/GenBank/DDBJ databases">
        <title>Caerostris extrusa draft genome.</title>
        <authorList>
            <person name="Kono N."/>
            <person name="Arakawa K."/>
        </authorList>
    </citation>
    <scope>NUCLEOTIDE SEQUENCE [LARGE SCALE GENOMIC DNA]</scope>
</reference>
<accession>A0AAV4R3B6</accession>
<protein>
    <submittedName>
        <fullName evidence="1">Uncharacterized protein</fullName>
    </submittedName>
</protein>
<evidence type="ECO:0000313" key="1">
    <source>
        <dbReference type="EMBL" id="GIY14780.1"/>
    </source>
</evidence>